<reference evidence="2" key="1">
    <citation type="submission" date="2020-02" db="EMBL/GenBank/DDBJ databases">
        <authorList>
            <person name="Meier V. D."/>
        </authorList>
    </citation>
    <scope>NUCLEOTIDE SEQUENCE</scope>
    <source>
        <strain evidence="2">AVDCRST_MAG12</strain>
    </source>
</reference>
<proteinExistence type="predicted"/>
<gene>
    <name evidence="2" type="ORF">AVDCRST_MAG12-1313</name>
</gene>
<feature type="compositionally biased region" description="Basic residues" evidence="1">
    <location>
        <begin position="210"/>
        <end position="226"/>
    </location>
</feature>
<feature type="non-terminal residue" evidence="2">
    <location>
        <position position="271"/>
    </location>
</feature>
<feature type="compositionally biased region" description="Basic residues" evidence="1">
    <location>
        <begin position="173"/>
        <end position="183"/>
    </location>
</feature>
<accession>A0A6J4RN42</accession>
<dbReference type="AlphaFoldDB" id="A0A6J4RN42"/>
<organism evidence="2">
    <name type="scientific">uncultured Rubrobacteraceae bacterium</name>
    <dbReference type="NCBI Taxonomy" id="349277"/>
    <lineage>
        <taxon>Bacteria</taxon>
        <taxon>Bacillati</taxon>
        <taxon>Actinomycetota</taxon>
        <taxon>Rubrobacteria</taxon>
        <taxon>Rubrobacterales</taxon>
        <taxon>Rubrobacteraceae</taxon>
        <taxon>environmental samples</taxon>
    </lineage>
</organism>
<feature type="compositionally biased region" description="Basic and acidic residues" evidence="1">
    <location>
        <begin position="254"/>
        <end position="271"/>
    </location>
</feature>
<evidence type="ECO:0000256" key="1">
    <source>
        <dbReference type="SAM" id="MobiDB-lite"/>
    </source>
</evidence>
<feature type="region of interest" description="Disordered" evidence="1">
    <location>
        <begin position="108"/>
        <end position="271"/>
    </location>
</feature>
<name>A0A6J4RN42_9ACTN</name>
<evidence type="ECO:0000313" key="2">
    <source>
        <dbReference type="EMBL" id="CAA9477900.1"/>
    </source>
</evidence>
<dbReference type="EMBL" id="CADCVK010000204">
    <property type="protein sequence ID" value="CAA9477900.1"/>
    <property type="molecule type" value="Genomic_DNA"/>
</dbReference>
<protein>
    <submittedName>
        <fullName evidence="2">Uncharacterized protein</fullName>
    </submittedName>
</protein>
<feature type="non-terminal residue" evidence="2">
    <location>
        <position position="1"/>
    </location>
</feature>
<sequence length="271" mass="28820">GQRGWVGFGAVGCQIGGGGIPGRGDGCGGGCHLEGRLGGAGLARGARGLRVRGVGRDLLPLVALRGLPGVARQPRGRGLPARRVAGDGCLPVHGTLVRLRRAARDRARAGDAARHLRLPPRRVPASRTLGGGRSRPGGEVAGLSDGRDLPRLGHGRQRREPHLRGGAAGARGGPRRRRGRGRVRAPNLRRPPGGGHHPGRQERTAAGLPRLRRHRAVGARRRRRGPVRGFGRDDRGRHRRRRARPGLLSARASRRTDAPRRPQDRASKGGL</sequence>